<reference evidence="1 2" key="1">
    <citation type="submission" date="2019-03" db="EMBL/GenBank/DDBJ databases">
        <title>Draft genome sequences of novel Actinobacteria.</title>
        <authorList>
            <person name="Sahin N."/>
            <person name="Ay H."/>
            <person name="Saygin H."/>
        </authorList>
    </citation>
    <scope>NUCLEOTIDE SEQUENCE [LARGE SCALE GENOMIC DNA]</scope>
    <source>
        <strain evidence="1 2">KC712</strain>
    </source>
</reference>
<proteinExistence type="predicted"/>
<dbReference type="OrthoDB" id="5138733at2"/>
<sequence>MSEQDLGLKVASRRLLWRMGYTTRLDVQLRGAWGPAARSDTSKERGRRTSQPESFTDLDVLGLSLTGGARLHSTIVDCKTTAGGSTGRTFWVRGVGDFFAADDAYMVRDSVVTDAARQLATRLGITTLTSADLSRLEELYPCDIPLDSAPISHLFEVSSAATVLAAFTGLDKRLKPLLDYRQFGYWLYDEHRNLVQLVEHLRACTDLLDPRNPRHLALVLDLTWLYLVSLCHAIHAIRSAHVSDPDRGLQEYLFGGIVGLREKEQLSGLLASLREGGALPAEVRVDPLPMYYPKLRELITRVMHRPDRVLSALRLLEVLTTVTALAQRVEPADLGSLHEALAAKQAADVVQFLVSTTGLDDGFRARVRSLLFGEPVPSAPEQTTIPT</sequence>
<evidence type="ECO:0000313" key="2">
    <source>
        <dbReference type="Proteomes" id="UP000294543"/>
    </source>
</evidence>
<protein>
    <submittedName>
        <fullName evidence="1">Uncharacterized protein</fullName>
    </submittedName>
</protein>
<organism evidence="1 2">
    <name type="scientific">Nonomuraea diastatica</name>
    <dbReference type="NCBI Taxonomy" id="1848329"/>
    <lineage>
        <taxon>Bacteria</taxon>
        <taxon>Bacillati</taxon>
        <taxon>Actinomycetota</taxon>
        <taxon>Actinomycetes</taxon>
        <taxon>Streptosporangiales</taxon>
        <taxon>Streptosporangiaceae</taxon>
        <taxon>Nonomuraea</taxon>
    </lineage>
</organism>
<dbReference type="RefSeq" id="WP_132505438.1">
    <property type="nucleotide sequence ID" value="NZ_SMKP01000012.1"/>
</dbReference>
<dbReference type="Proteomes" id="UP000294543">
    <property type="component" value="Unassembled WGS sequence"/>
</dbReference>
<dbReference type="EMBL" id="SMKP01000012">
    <property type="protein sequence ID" value="TDD24299.1"/>
    <property type="molecule type" value="Genomic_DNA"/>
</dbReference>
<dbReference type="AlphaFoldDB" id="A0A4R4X285"/>
<gene>
    <name evidence="1" type="ORF">E1294_06035</name>
</gene>
<name>A0A4R4X285_9ACTN</name>
<keyword evidence="2" id="KW-1185">Reference proteome</keyword>
<accession>A0A4R4X285</accession>
<comment type="caution">
    <text evidence="1">The sequence shown here is derived from an EMBL/GenBank/DDBJ whole genome shotgun (WGS) entry which is preliminary data.</text>
</comment>
<evidence type="ECO:0000313" key="1">
    <source>
        <dbReference type="EMBL" id="TDD24299.1"/>
    </source>
</evidence>